<feature type="transmembrane region" description="Helical" evidence="1">
    <location>
        <begin position="51"/>
        <end position="72"/>
    </location>
</feature>
<keyword evidence="1" id="KW-0472">Membrane</keyword>
<name>A0A365YJV9_9MICC</name>
<evidence type="ECO:0008006" key="4">
    <source>
        <dbReference type="Google" id="ProtNLM"/>
    </source>
</evidence>
<dbReference type="AlphaFoldDB" id="A0A365YJV9"/>
<comment type="caution">
    <text evidence="2">The sequence shown here is derived from an EMBL/GenBank/DDBJ whole genome shotgun (WGS) entry which is preliminary data.</text>
</comment>
<protein>
    <recommendedName>
        <fullName evidence="4">Transmembrane protein</fullName>
    </recommendedName>
</protein>
<gene>
    <name evidence="2" type="ORF">C1H84_05640</name>
</gene>
<proteinExistence type="predicted"/>
<dbReference type="Proteomes" id="UP000252167">
    <property type="component" value="Unassembled WGS sequence"/>
</dbReference>
<evidence type="ECO:0000313" key="3">
    <source>
        <dbReference type="Proteomes" id="UP000252167"/>
    </source>
</evidence>
<evidence type="ECO:0000313" key="2">
    <source>
        <dbReference type="EMBL" id="RBM02908.1"/>
    </source>
</evidence>
<organism evidence="2 3">
    <name type="scientific">Glutamicibacter soli</name>
    <dbReference type="NCBI Taxonomy" id="453836"/>
    <lineage>
        <taxon>Bacteria</taxon>
        <taxon>Bacillati</taxon>
        <taxon>Actinomycetota</taxon>
        <taxon>Actinomycetes</taxon>
        <taxon>Micrococcales</taxon>
        <taxon>Micrococcaceae</taxon>
        <taxon>Glutamicibacter</taxon>
    </lineage>
</organism>
<keyword evidence="1" id="KW-0812">Transmembrane</keyword>
<keyword evidence="1" id="KW-1133">Transmembrane helix</keyword>
<sequence>MRAFRRFLICLATLLTLLGAAGSVIMFLQPWRSCPEIDDSSAGCPATESDLALLGLAVAAMLIGLVLWIAAVPRYQRITGELVAPFGALPVSPAPGAPPVSSKLHSADEKQ</sequence>
<dbReference type="EMBL" id="POAF01000002">
    <property type="protein sequence ID" value="RBM02908.1"/>
    <property type="molecule type" value="Genomic_DNA"/>
</dbReference>
<evidence type="ECO:0000256" key="1">
    <source>
        <dbReference type="SAM" id="Phobius"/>
    </source>
</evidence>
<reference evidence="2 3" key="1">
    <citation type="submission" date="2018-01" db="EMBL/GenBank/DDBJ databases">
        <title>Glutamicibacter soli strain NHPC-3 Whole genome sequence and assembly.</title>
        <authorList>
            <person name="Choudhury P."/>
            <person name="Gupta D."/>
            <person name="Sengupta K."/>
            <person name="Jawed A."/>
            <person name="Sultana N."/>
            <person name="Saha P."/>
        </authorList>
    </citation>
    <scope>NUCLEOTIDE SEQUENCE [LARGE SCALE GENOMIC DNA]</scope>
    <source>
        <strain evidence="2 3">NHPC-3</strain>
    </source>
</reference>
<keyword evidence="3" id="KW-1185">Reference proteome</keyword>
<accession>A0A365YJV9</accession>